<dbReference type="EMBL" id="JAECZO010000034">
    <property type="protein sequence ID" value="KAK7194307.1"/>
    <property type="molecule type" value="Genomic_DNA"/>
</dbReference>
<feature type="region of interest" description="Disordered" evidence="1">
    <location>
        <begin position="23"/>
        <end position="114"/>
    </location>
</feature>
<protein>
    <submittedName>
        <fullName evidence="2">Uncharacterized protein</fullName>
    </submittedName>
</protein>
<accession>A0AAW0EM01</accession>
<feature type="region of interest" description="Disordered" evidence="1">
    <location>
        <begin position="187"/>
        <end position="206"/>
    </location>
</feature>
<feature type="compositionally biased region" description="Low complexity" evidence="1">
    <location>
        <begin position="127"/>
        <end position="137"/>
    </location>
</feature>
<feature type="region of interest" description="Disordered" evidence="1">
    <location>
        <begin position="311"/>
        <end position="399"/>
    </location>
</feature>
<evidence type="ECO:0000313" key="3">
    <source>
        <dbReference type="Proteomes" id="UP001430356"/>
    </source>
</evidence>
<feature type="region of interest" description="Disordered" evidence="1">
    <location>
        <begin position="215"/>
        <end position="290"/>
    </location>
</feature>
<dbReference type="AlphaFoldDB" id="A0AAW0EM01"/>
<reference evidence="2 3" key="1">
    <citation type="journal article" date="2021" name="MBio">
        <title>A New Model Trypanosomatid, Novymonas esmeraldas: Genomic Perception of Its 'Candidatus Pandoraea novymonadis' Endosymbiont.</title>
        <authorList>
            <person name="Zakharova A."/>
            <person name="Saura A."/>
            <person name="Butenko A."/>
            <person name="Podesvova L."/>
            <person name="Warmusova S."/>
            <person name="Kostygov A.Y."/>
            <person name="Nenarokova A."/>
            <person name="Lukes J."/>
            <person name="Opperdoes F.R."/>
            <person name="Yurchenko V."/>
        </authorList>
    </citation>
    <scope>NUCLEOTIDE SEQUENCE [LARGE SCALE GENOMIC DNA]</scope>
    <source>
        <strain evidence="2 3">E262AT.01</strain>
    </source>
</reference>
<name>A0AAW0EM01_9TRYP</name>
<feature type="compositionally biased region" description="Basic and acidic residues" evidence="1">
    <location>
        <begin position="755"/>
        <end position="769"/>
    </location>
</feature>
<feature type="region of interest" description="Disordered" evidence="1">
    <location>
        <begin position="126"/>
        <end position="172"/>
    </location>
</feature>
<feature type="compositionally biased region" description="Low complexity" evidence="1">
    <location>
        <begin position="336"/>
        <end position="399"/>
    </location>
</feature>
<evidence type="ECO:0000256" key="1">
    <source>
        <dbReference type="SAM" id="MobiDB-lite"/>
    </source>
</evidence>
<organism evidence="2 3">
    <name type="scientific">Novymonas esmeraldas</name>
    <dbReference type="NCBI Taxonomy" id="1808958"/>
    <lineage>
        <taxon>Eukaryota</taxon>
        <taxon>Discoba</taxon>
        <taxon>Euglenozoa</taxon>
        <taxon>Kinetoplastea</taxon>
        <taxon>Metakinetoplastina</taxon>
        <taxon>Trypanosomatida</taxon>
        <taxon>Trypanosomatidae</taxon>
        <taxon>Novymonas</taxon>
    </lineage>
</organism>
<feature type="compositionally biased region" description="Low complexity" evidence="1">
    <location>
        <begin position="156"/>
        <end position="172"/>
    </location>
</feature>
<feature type="region of interest" description="Disordered" evidence="1">
    <location>
        <begin position="415"/>
        <end position="434"/>
    </location>
</feature>
<sequence>MDRLILEQSSLFLDVGHLEDAPAESLFTTQSSSPRLPPPPPSDAAHGPAVPSRQRSTGTPAQTMRRAARPQQQPPPSLCTSSTCGAPPRDGGWVSGAEAVSHHHHHRPTACQHKWESVVEQPPLFPTPTAAAAVSSSPRPPLPSSFAAEAPPHRFSGAPAAASGGDAAPRQRQVAAPAFYSVVPEPLVPGQRHDGTASGAGRRYPTPPWWWERCGAASGDDDDEDRLATWDGAAGTDGESRRHVAAAGGAHPVGTETRHPSPTAAPLRSRTRSGSDHRSTSPRACVDDAALGAPPFVDPAAYRVHRLRSSASAAAGDVREGRHTSSHAEPARRHTSPSVSAASRAARSPASSSASAASTAGEAAEACTDGDGATAAVAARRPRSAGRSTSTAAASSTGVSARRLRVYVESHAHPSGFAVPRRGAGTAAPPHRHHHRDLATLPETAADRSAIERAVNALPRAAIYGADNHPSARAVMAYRRGIAARTGLDPAQLHRGPLSARYERVPTGWVEGGVHPQHQRQSGGEVGVSHTALRLRVGPGGGRDTSRPSALYDPVSGLARKPNEVPAAYLTLAVADASRAAAPVAALSGLADQRRQRAIARAAQLHSTHHVTGRPLSLEDRRLYWAEHAPLHAATGVSSVRGLHAVLEGVGEAEGSDYGACDSDGASACSVTEWADSVDASTAEEEAEAEVEVTLDHAYAAADGQRCGRVDSASPRWRGARQLPNESESSQPGGRRHRRGLPTAGQRSTGLVDSHVWEDGGHGDAERHESHRRRRGPPLRRSSSRFPAAQRCDGRRTGHVDVHRTDAVMEEEEDVSVFLYPPLLTPLLHEVDARLRPCGLPTMAELWSWGVADQEEVLRFAGFTRAQRQTILWELERMTRVSSTRGARSTDADFFLQPH</sequence>
<comment type="caution">
    <text evidence="2">The sequence shown here is derived from an EMBL/GenBank/DDBJ whole genome shotgun (WGS) entry which is preliminary data.</text>
</comment>
<dbReference type="Proteomes" id="UP001430356">
    <property type="component" value="Unassembled WGS sequence"/>
</dbReference>
<keyword evidence="3" id="KW-1185">Reference proteome</keyword>
<proteinExistence type="predicted"/>
<gene>
    <name evidence="2" type="ORF">NESM_000345700</name>
</gene>
<evidence type="ECO:0000313" key="2">
    <source>
        <dbReference type="EMBL" id="KAK7194307.1"/>
    </source>
</evidence>
<feature type="compositionally biased region" description="Low complexity" evidence="1">
    <location>
        <begin position="59"/>
        <end position="71"/>
    </location>
</feature>
<feature type="region of interest" description="Disordered" evidence="1">
    <location>
        <begin position="705"/>
        <end position="797"/>
    </location>
</feature>